<dbReference type="EMBL" id="JAQQDW010000001">
    <property type="protein sequence ID" value="MFM0101963.1"/>
    <property type="molecule type" value="Genomic_DNA"/>
</dbReference>
<evidence type="ECO:0000313" key="1">
    <source>
        <dbReference type="EMBL" id="MFM0101963.1"/>
    </source>
</evidence>
<protein>
    <submittedName>
        <fullName evidence="1">Uncharacterized protein</fullName>
    </submittedName>
</protein>
<organism evidence="1 2">
    <name type="scientific">Paraburkholderia rhynchosiae</name>
    <dbReference type="NCBI Taxonomy" id="487049"/>
    <lineage>
        <taxon>Bacteria</taxon>
        <taxon>Pseudomonadati</taxon>
        <taxon>Pseudomonadota</taxon>
        <taxon>Betaproteobacteria</taxon>
        <taxon>Burkholderiales</taxon>
        <taxon>Burkholderiaceae</taxon>
        <taxon>Paraburkholderia</taxon>
    </lineage>
</organism>
<sequence length="79" mass="8857">MQLINLDLRHVRTGVKLSRAEVLDSEYHALCARTERRQRAAKAALARRGVAPRVLIGSLFVPKHIAKHFHHCPTVGGVR</sequence>
<evidence type="ECO:0000313" key="2">
    <source>
        <dbReference type="Proteomes" id="UP001629235"/>
    </source>
</evidence>
<dbReference type="Proteomes" id="UP001629235">
    <property type="component" value="Unassembled WGS sequence"/>
</dbReference>
<gene>
    <name evidence="1" type="ORF">PQR01_00245</name>
</gene>
<keyword evidence="2" id="KW-1185">Reference proteome</keyword>
<comment type="caution">
    <text evidence="1">The sequence shown here is derived from an EMBL/GenBank/DDBJ whole genome shotgun (WGS) entry which is preliminary data.</text>
</comment>
<reference evidence="1 2" key="1">
    <citation type="journal article" date="2024" name="Chem. Sci.">
        <title>Discovery of megapolipeptins by genome mining of a Burkholderiales bacteria collection.</title>
        <authorList>
            <person name="Paulo B.S."/>
            <person name="Recchia M.J.J."/>
            <person name="Lee S."/>
            <person name="Fergusson C.H."/>
            <person name="Romanowski S.B."/>
            <person name="Hernandez A."/>
            <person name="Krull N."/>
            <person name="Liu D.Y."/>
            <person name="Cavanagh H."/>
            <person name="Bos A."/>
            <person name="Gray C.A."/>
            <person name="Murphy B.T."/>
            <person name="Linington R.G."/>
            <person name="Eustaquio A.S."/>
        </authorList>
    </citation>
    <scope>NUCLEOTIDE SEQUENCE [LARGE SCALE GENOMIC DNA]</scope>
    <source>
        <strain evidence="1 2">RL18-126-BIB-B</strain>
    </source>
</reference>
<accession>A0ACC7N4K0</accession>
<name>A0ACC7N4K0_9BURK</name>
<proteinExistence type="predicted"/>